<dbReference type="Proteomes" id="UP000001258">
    <property type="component" value="Chromosome"/>
</dbReference>
<dbReference type="STRING" id="272558.gene:10729216"/>
<reference evidence="8 9" key="1">
    <citation type="journal article" date="2000" name="Nucleic Acids Res.">
        <title>Complete genome sequence of the alkaliphilic bacterium Bacillus halodurans and genomic sequence comparison with Bacillus subtilis.</title>
        <authorList>
            <person name="Takami H."/>
            <person name="Nakasone K."/>
            <person name="Takaki Y."/>
            <person name="Maeno G."/>
            <person name="Sasaki R."/>
            <person name="Masui N."/>
            <person name="Fuji F."/>
            <person name="Hirama C."/>
            <person name="Nakamura Y."/>
            <person name="Ogasawara N."/>
            <person name="Kuhara S."/>
            <person name="Horikoshi K."/>
        </authorList>
    </citation>
    <scope>NUCLEOTIDE SEQUENCE [LARGE SCALE GENOMIC DNA]</scope>
    <source>
        <strain evidence="9">ATCC BAA-125 / DSM 18197 / FERM 7344 / JCM 9153 / C-125</strain>
    </source>
</reference>
<dbReference type="PANTHER" id="PTHR33452:SF1">
    <property type="entry name" value="INNER MEMBRANE PROTEIN YPHA-RELATED"/>
    <property type="match status" value="1"/>
</dbReference>
<evidence type="ECO:0000256" key="1">
    <source>
        <dbReference type="ARBA" id="ARBA00004651"/>
    </source>
</evidence>
<protein>
    <submittedName>
        <fullName evidence="8">BH3304 protein</fullName>
    </submittedName>
</protein>
<evidence type="ECO:0000256" key="2">
    <source>
        <dbReference type="ARBA" id="ARBA00006679"/>
    </source>
</evidence>
<dbReference type="HOGENOM" id="CLU_058421_3_2_9"/>
<evidence type="ECO:0000256" key="5">
    <source>
        <dbReference type="ARBA" id="ARBA00022989"/>
    </source>
</evidence>
<keyword evidence="4 7" id="KW-0812">Transmembrane</keyword>
<accession>Q7AJS4</accession>
<keyword evidence="5 7" id="KW-1133">Transmembrane helix</keyword>
<dbReference type="OrthoDB" id="886570at2"/>
<evidence type="ECO:0000313" key="8">
    <source>
        <dbReference type="EMBL" id="BAB07023.1"/>
    </source>
</evidence>
<keyword evidence="3" id="KW-1003">Cell membrane</keyword>
<dbReference type="KEGG" id="bha:BH3304"/>
<dbReference type="Pfam" id="PF07681">
    <property type="entry name" value="DoxX"/>
    <property type="match status" value="1"/>
</dbReference>
<organism evidence="8 9">
    <name type="scientific">Halalkalibacterium halodurans (strain ATCC BAA-125 / DSM 18197 / FERM 7344 / JCM 9153 / C-125)</name>
    <name type="common">Bacillus halodurans</name>
    <dbReference type="NCBI Taxonomy" id="272558"/>
    <lineage>
        <taxon>Bacteria</taxon>
        <taxon>Bacillati</taxon>
        <taxon>Bacillota</taxon>
        <taxon>Bacilli</taxon>
        <taxon>Bacillales</taxon>
        <taxon>Bacillaceae</taxon>
        <taxon>Halalkalibacterium (ex Joshi et al. 2022)</taxon>
    </lineage>
</organism>
<dbReference type="GO" id="GO:0005886">
    <property type="term" value="C:plasma membrane"/>
    <property type="evidence" value="ECO:0007669"/>
    <property type="project" value="UniProtKB-SubCell"/>
</dbReference>
<dbReference type="PIR" id="T44494">
    <property type="entry name" value="T44494"/>
</dbReference>
<dbReference type="AlphaFoldDB" id="Q7AJS4"/>
<evidence type="ECO:0000256" key="4">
    <source>
        <dbReference type="ARBA" id="ARBA00022692"/>
    </source>
</evidence>
<keyword evidence="9" id="KW-1185">Reference proteome</keyword>
<evidence type="ECO:0000313" key="9">
    <source>
        <dbReference type="Proteomes" id="UP000001258"/>
    </source>
</evidence>
<dbReference type="RefSeq" id="WP_010899445.1">
    <property type="nucleotide sequence ID" value="NC_002570.2"/>
</dbReference>
<dbReference type="EMBL" id="BA000004">
    <property type="protein sequence ID" value="BAB07023.1"/>
    <property type="molecule type" value="Genomic_DNA"/>
</dbReference>
<keyword evidence="6 7" id="KW-0472">Membrane</keyword>
<evidence type="ECO:0000256" key="6">
    <source>
        <dbReference type="ARBA" id="ARBA00023136"/>
    </source>
</evidence>
<proteinExistence type="inferred from homology"/>
<feature type="transmembrane region" description="Helical" evidence="7">
    <location>
        <begin position="101"/>
        <end position="120"/>
    </location>
</feature>
<dbReference type="InterPro" id="IPR032808">
    <property type="entry name" value="DoxX"/>
</dbReference>
<name>Q7AJS4_HALH5</name>
<comment type="similarity">
    <text evidence="2">Belongs to the DoxX family.</text>
</comment>
<feature type="transmembrane region" description="Helical" evidence="7">
    <location>
        <begin position="7"/>
        <end position="26"/>
    </location>
</feature>
<dbReference type="InterPro" id="IPR051907">
    <property type="entry name" value="DoxX-like_oxidoreductase"/>
</dbReference>
<gene>
    <name evidence="8" type="ordered locus">BH3304</name>
</gene>
<evidence type="ECO:0000256" key="7">
    <source>
        <dbReference type="SAM" id="Phobius"/>
    </source>
</evidence>
<feature type="transmembrane region" description="Helical" evidence="7">
    <location>
        <begin position="46"/>
        <end position="67"/>
    </location>
</feature>
<feature type="transmembrane region" description="Helical" evidence="7">
    <location>
        <begin position="74"/>
        <end position="95"/>
    </location>
</feature>
<comment type="subcellular location">
    <subcellularLocation>
        <location evidence="1">Cell membrane</location>
        <topology evidence="1">Multi-pass membrane protein</topology>
    </subcellularLocation>
</comment>
<evidence type="ECO:0000256" key="3">
    <source>
        <dbReference type="ARBA" id="ARBA00022475"/>
    </source>
</evidence>
<sequence length="129" mass="13696">MLTKEEIGILLLRLFLGVTFFIHGLVKFQDGIGQTVGFFDSIGIPGFLAYVVAIVELVGGLAVLLGVGTKYVSILFAIIMVGAIATVKWPAGFLGGYELDVALLAISVYFALAKTAPLALDNILFTSKK</sequence>
<dbReference type="PANTHER" id="PTHR33452">
    <property type="entry name" value="OXIDOREDUCTASE CATD-RELATED"/>
    <property type="match status" value="1"/>
</dbReference>
<dbReference type="eggNOG" id="COG2259">
    <property type="taxonomic scope" value="Bacteria"/>
</dbReference>